<dbReference type="EMBL" id="SNRW01001405">
    <property type="protein sequence ID" value="KAA6396522.1"/>
    <property type="molecule type" value="Genomic_DNA"/>
</dbReference>
<reference evidence="1 2" key="1">
    <citation type="submission" date="2019-03" db="EMBL/GenBank/DDBJ databases">
        <title>Single cell metagenomics reveals metabolic interactions within the superorganism composed of flagellate Streblomastix strix and complex community of Bacteroidetes bacteria on its surface.</title>
        <authorList>
            <person name="Treitli S.C."/>
            <person name="Kolisko M."/>
            <person name="Husnik F."/>
            <person name="Keeling P."/>
            <person name="Hampl V."/>
        </authorList>
    </citation>
    <scope>NUCLEOTIDE SEQUENCE [LARGE SCALE GENOMIC DNA]</scope>
    <source>
        <strain evidence="1">ST1C</strain>
    </source>
</reference>
<accession>A0A5J4WPH6</accession>
<organism evidence="1 2">
    <name type="scientific">Streblomastix strix</name>
    <dbReference type="NCBI Taxonomy" id="222440"/>
    <lineage>
        <taxon>Eukaryota</taxon>
        <taxon>Metamonada</taxon>
        <taxon>Preaxostyla</taxon>
        <taxon>Oxymonadida</taxon>
        <taxon>Streblomastigidae</taxon>
        <taxon>Streblomastix</taxon>
    </lineage>
</organism>
<comment type="caution">
    <text evidence="1">The sequence shown here is derived from an EMBL/GenBank/DDBJ whole genome shotgun (WGS) entry which is preliminary data.</text>
</comment>
<evidence type="ECO:0000313" key="2">
    <source>
        <dbReference type="Proteomes" id="UP000324800"/>
    </source>
</evidence>
<sequence length="247" mass="28058">MDHASDYNVEGGLLCLGEFIFLDLLSEMELPQDVRQFLILNKKTFKLILHPRYARIIQSIIQITPIFIIKEAMQGRSDGNKFIHSNMHESCTIAIDPIISEGIVRIEVVFENAEGWNRSIGIADASCSFAAGKGSWEDGNQQKTVRYSGYYGNFDHITYTKGNHKYVDGQRVAVEVDMTTVPRRATFFVDGIEQPNFVIGIPEAIRFWVFTFNKSSSFTITKFERLIQSTAKGIEGSKALEWGKEWK</sequence>
<dbReference type="Proteomes" id="UP000324800">
    <property type="component" value="Unassembled WGS sequence"/>
</dbReference>
<evidence type="ECO:0000313" key="1">
    <source>
        <dbReference type="EMBL" id="KAA6396522.1"/>
    </source>
</evidence>
<protein>
    <recommendedName>
        <fullName evidence="3">B30.2/SPRY domain-containing protein</fullName>
    </recommendedName>
</protein>
<name>A0A5J4WPH6_9EUKA</name>
<proteinExistence type="predicted"/>
<gene>
    <name evidence="1" type="ORF">EZS28_007953</name>
</gene>
<dbReference type="AlphaFoldDB" id="A0A5J4WPH6"/>
<evidence type="ECO:0008006" key="3">
    <source>
        <dbReference type="Google" id="ProtNLM"/>
    </source>
</evidence>